<accession>A0ABV2AZ80</accession>
<dbReference type="EMBL" id="APND01000001">
    <property type="protein sequence ID" value="MES1928449.1"/>
    <property type="molecule type" value="Genomic_DNA"/>
</dbReference>
<organism evidence="1 2">
    <name type="scientific">Salinisphaera dokdonensis CL-ES53</name>
    <dbReference type="NCBI Taxonomy" id="1304272"/>
    <lineage>
        <taxon>Bacteria</taxon>
        <taxon>Pseudomonadati</taxon>
        <taxon>Pseudomonadota</taxon>
        <taxon>Gammaproteobacteria</taxon>
        <taxon>Salinisphaerales</taxon>
        <taxon>Salinisphaeraceae</taxon>
        <taxon>Salinisphaera</taxon>
    </lineage>
</organism>
<evidence type="ECO:0000313" key="2">
    <source>
        <dbReference type="Proteomes" id="UP001460888"/>
    </source>
</evidence>
<keyword evidence="2" id="KW-1185">Reference proteome</keyword>
<reference evidence="1 2" key="1">
    <citation type="submission" date="2013-03" db="EMBL/GenBank/DDBJ databases">
        <title>Salinisphaera dokdonensis CL-ES53 Genome Sequencing.</title>
        <authorList>
            <person name="Li C."/>
            <person name="Lai Q."/>
            <person name="Shao Z."/>
        </authorList>
    </citation>
    <scope>NUCLEOTIDE SEQUENCE [LARGE SCALE GENOMIC DNA]</scope>
    <source>
        <strain evidence="1 2">CL-ES53</strain>
    </source>
</reference>
<gene>
    <name evidence="1" type="ORF">SADO_04300</name>
</gene>
<dbReference type="Proteomes" id="UP001460888">
    <property type="component" value="Unassembled WGS sequence"/>
</dbReference>
<protein>
    <submittedName>
        <fullName evidence="1">Uncharacterized protein</fullName>
    </submittedName>
</protein>
<comment type="caution">
    <text evidence="1">The sequence shown here is derived from an EMBL/GenBank/DDBJ whole genome shotgun (WGS) entry which is preliminary data.</text>
</comment>
<name>A0ABV2AZ80_9GAMM</name>
<proteinExistence type="predicted"/>
<evidence type="ECO:0000313" key="1">
    <source>
        <dbReference type="EMBL" id="MES1928449.1"/>
    </source>
</evidence>
<sequence>MADLEKLSKSNDTSIEILQAIADQRGDEEDAILEALENPEDFDAIVTRAREHAQESGAALRWQGREIL</sequence>
<dbReference type="RefSeq" id="WP_353109529.1">
    <property type="nucleotide sequence ID" value="NZ_APND01000001.1"/>
</dbReference>